<evidence type="ECO:0000313" key="3">
    <source>
        <dbReference type="Proteomes" id="UP001456524"/>
    </source>
</evidence>
<evidence type="ECO:0008006" key="4">
    <source>
        <dbReference type="Google" id="ProtNLM"/>
    </source>
</evidence>
<feature type="region of interest" description="Disordered" evidence="1">
    <location>
        <begin position="228"/>
        <end position="279"/>
    </location>
</feature>
<proteinExistence type="predicted"/>
<dbReference type="EMBL" id="JBBWUH010000008">
    <property type="protein sequence ID" value="KAK8159235.1"/>
    <property type="molecule type" value="Genomic_DNA"/>
</dbReference>
<protein>
    <recommendedName>
        <fullName evidence="4">BHLH domain-containing protein</fullName>
    </recommendedName>
</protein>
<name>A0ABR1XKG1_9PEZI</name>
<reference evidence="2 3" key="1">
    <citation type="journal article" date="2022" name="G3 (Bethesda)">
        <title>Enemy or ally: a genomic approach to elucidate the lifestyle of Phyllosticta citrichinaensis.</title>
        <authorList>
            <person name="Buijs V.A."/>
            <person name="Groenewald J.Z."/>
            <person name="Haridas S."/>
            <person name="LaButti K.M."/>
            <person name="Lipzen A."/>
            <person name="Martin F.M."/>
            <person name="Barry K."/>
            <person name="Grigoriev I.V."/>
            <person name="Crous P.W."/>
            <person name="Seidl M.F."/>
        </authorList>
    </citation>
    <scope>NUCLEOTIDE SEQUENCE [LARGE SCALE GENOMIC DNA]</scope>
    <source>
        <strain evidence="2 3">CBS 129764</strain>
    </source>
</reference>
<evidence type="ECO:0000313" key="2">
    <source>
        <dbReference type="EMBL" id="KAK8159235.1"/>
    </source>
</evidence>
<feature type="compositionally biased region" description="Basic and acidic residues" evidence="1">
    <location>
        <begin position="267"/>
        <end position="279"/>
    </location>
</feature>
<evidence type="ECO:0000256" key="1">
    <source>
        <dbReference type="SAM" id="MobiDB-lite"/>
    </source>
</evidence>
<gene>
    <name evidence="2" type="ORF">IWX90DRAFT_488729</name>
</gene>
<comment type="caution">
    <text evidence="2">The sequence shown here is derived from an EMBL/GenBank/DDBJ whole genome shotgun (WGS) entry which is preliminary data.</text>
</comment>
<feature type="region of interest" description="Disordered" evidence="1">
    <location>
        <begin position="132"/>
        <end position="178"/>
    </location>
</feature>
<feature type="compositionally biased region" description="Basic residues" evidence="1">
    <location>
        <begin position="252"/>
        <end position="266"/>
    </location>
</feature>
<accession>A0ABR1XKG1</accession>
<organism evidence="2 3">
    <name type="scientific">Phyllosticta citrichinensis</name>
    <dbReference type="NCBI Taxonomy" id="1130410"/>
    <lineage>
        <taxon>Eukaryota</taxon>
        <taxon>Fungi</taxon>
        <taxon>Dikarya</taxon>
        <taxon>Ascomycota</taxon>
        <taxon>Pezizomycotina</taxon>
        <taxon>Dothideomycetes</taxon>
        <taxon>Dothideomycetes incertae sedis</taxon>
        <taxon>Botryosphaeriales</taxon>
        <taxon>Phyllostictaceae</taxon>
        <taxon>Phyllosticta</taxon>
    </lineage>
</organism>
<dbReference type="Proteomes" id="UP001456524">
    <property type="component" value="Unassembled WGS sequence"/>
</dbReference>
<feature type="compositionally biased region" description="Acidic residues" evidence="1">
    <location>
        <begin position="231"/>
        <end position="242"/>
    </location>
</feature>
<sequence>MSASASALAAEIPSFSEADESQRSLRTIQHVGINNILDKDVQPRERSRENSRARIDEPDVRILSPEEYPYHFLLALERLVRLCDDLAQLKLLIRRRVDCRNSDARYRTRCRLAREALTLDLDAVHKDLCDEREDDVSATDRAAQDTSQRKRPADSPIKTVEQQANAKKPRMNFLEQDDELDGDVHTKQEEEQGDGQYIKQEGEQECGLRYVLEYAPGGQDIDQEDIKQEEERCDDQNDDDPQYGELSAQISKKTRSQRGKANRSGKARKEQEERRERRVEYARRTANILSAYTRHDTLSKDFDSTAESSWILRLLQSQVNRLGEIRRLLDSSEQDREPQASKLAAHLTASSALSEGTRNLEGNTKWDFLKHHVLDMQDDRTHLEHKAVVLETSIRKLFEFTKEKNYRLWDVEASVLEVLS</sequence>
<keyword evidence="3" id="KW-1185">Reference proteome</keyword>